<gene>
    <name evidence="2" type="ORF">RJ40_09890</name>
</gene>
<dbReference type="GeneID" id="76424683"/>
<reference evidence="2" key="2">
    <citation type="submission" date="2019-02" db="EMBL/GenBank/DDBJ databases">
        <authorList>
            <person name="Chen S.-C."/>
            <person name="Chien H.-H."/>
            <person name="Lai M.-C."/>
        </authorList>
    </citation>
    <scope>NUCLEOTIDE SEQUENCE</scope>
    <source>
        <strain evidence="2">N2F9704</strain>
    </source>
</reference>
<dbReference type="KEGG" id="maqe:RJ40_09890"/>
<keyword evidence="3" id="KW-1185">Reference proteome</keyword>
<reference evidence="2" key="1">
    <citation type="journal article" date="2001" name="Int. J. Syst. Evol. Microbiol.">
        <title>Methanofollis aquaemaris sp. nov., a methanogen isolated from an aquaculture fish pond.</title>
        <authorList>
            <person name="Lai M.C."/>
            <person name="Chen S.C."/>
        </authorList>
    </citation>
    <scope>NUCLEOTIDE SEQUENCE</scope>
    <source>
        <strain evidence="2">N2F9704</strain>
    </source>
</reference>
<dbReference type="RefSeq" id="WP_265580706.1">
    <property type="nucleotide sequence ID" value="NZ_CP036172.1"/>
</dbReference>
<dbReference type="Proteomes" id="UP001042704">
    <property type="component" value="Chromosome"/>
</dbReference>
<sequence>MIGFFFETIAYLPGALLEYFASISRSSSPYPLFASHLRITHPSLAILAAGLLIPSGVPDVVMQALYLSLIDVFAAVVYALAVLATSSPGRVLSLRRRKDLFNDSE</sequence>
<evidence type="ECO:0000313" key="2">
    <source>
        <dbReference type="EMBL" id="QSZ67792.1"/>
    </source>
</evidence>
<keyword evidence="1" id="KW-1133">Transmembrane helix</keyword>
<dbReference type="AlphaFoldDB" id="A0A8A3S6X1"/>
<evidence type="ECO:0000256" key="1">
    <source>
        <dbReference type="SAM" id="Phobius"/>
    </source>
</evidence>
<protein>
    <submittedName>
        <fullName evidence="2">Uncharacterized protein</fullName>
    </submittedName>
</protein>
<feature type="transmembrane region" description="Helical" evidence="1">
    <location>
        <begin position="32"/>
        <end position="53"/>
    </location>
</feature>
<keyword evidence="1" id="KW-0812">Transmembrane</keyword>
<feature type="transmembrane region" description="Helical" evidence="1">
    <location>
        <begin position="65"/>
        <end position="86"/>
    </location>
</feature>
<proteinExistence type="predicted"/>
<name>A0A8A3S6X1_9EURY</name>
<dbReference type="EMBL" id="CP036172">
    <property type="protein sequence ID" value="QSZ67792.1"/>
    <property type="molecule type" value="Genomic_DNA"/>
</dbReference>
<keyword evidence="1" id="KW-0472">Membrane</keyword>
<evidence type="ECO:0000313" key="3">
    <source>
        <dbReference type="Proteomes" id="UP001042704"/>
    </source>
</evidence>
<accession>A0A8A3S6X1</accession>
<organism evidence="2 3">
    <name type="scientific">Methanofollis aquaemaris</name>
    <dbReference type="NCBI Taxonomy" id="126734"/>
    <lineage>
        <taxon>Archaea</taxon>
        <taxon>Methanobacteriati</taxon>
        <taxon>Methanobacteriota</taxon>
        <taxon>Stenosarchaea group</taxon>
        <taxon>Methanomicrobia</taxon>
        <taxon>Methanomicrobiales</taxon>
        <taxon>Methanomicrobiaceae</taxon>
        <taxon>Methanofollis</taxon>
    </lineage>
</organism>